<protein>
    <submittedName>
        <fullName evidence="1">Uncharacterized protein</fullName>
    </submittedName>
</protein>
<accession>A0A5B7FX84</accession>
<dbReference type="Proteomes" id="UP000324222">
    <property type="component" value="Unassembled WGS sequence"/>
</dbReference>
<proteinExistence type="predicted"/>
<gene>
    <name evidence="1" type="ORF">E2C01_043633</name>
</gene>
<reference evidence="1 2" key="1">
    <citation type="submission" date="2019-05" db="EMBL/GenBank/DDBJ databases">
        <title>Another draft genome of Portunus trituberculatus and its Hox gene families provides insights of decapod evolution.</title>
        <authorList>
            <person name="Jeong J.-H."/>
            <person name="Song I."/>
            <person name="Kim S."/>
            <person name="Choi T."/>
            <person name="Kim D."/>
            <person name="Ryu S."/>
            <person name="Kim W."/>
        </authorList>
    </citation>
    <scope>NUCLEOTIDE SEQUENCE [LARGE SCALE GENOMIC DNA]</scope>
    <source>
        <tissue evidence="1">Muscle</tissue>
    </source>
</reference>
<evidence type="ECO:0000313" key="1">
    <source>
        <dbReference type="EMBL" id="MPC49819.1"/>
    </source>
</evidence>
<sequence>MEIKWVGRREVEINNGNPTLEMDFCDSTLKRHGNVLEDVWGFVVDKDSRRSKEEEVWGRQRKNRCGT</sequence>
<dbReference type="EMBL" id="VSRR010009113">
    <property type="protein sequence ID" value="MPC49819.1"/>
    <property type="molecule type" value="Genomic_DNA"/>
</dbReference>
<organism evidence="1 2">
    <name type="scientific">Portunus trituberculatus</name>
    <name type="common">Swimming crab</name>
    <name type="synonym">Neptunus trituberculatus</name>
    <dbReference type="NCBI Taxonomy" id="210409"/>
    <lineage>
        <taxon>Eukaryota</taxon>
        <taxon>Metazoa</taxon>
        <taxon>Ecdysozoa</taxon>
        <taxon>Arthropoda</taxon>
        <taxon>Crustacea</taxon>
        <taxon>Multicrustacea</taxon>
        <taxon>Malacostraca</taxon>
        <taxon>Eumalacostraca</taxon>
        <taxon>Eucarida</taxon>
        <taxon>Decapoda</taxon>
        <taxon>Pleocyemata</taxon>
        <taxon>Brachyura</taxon>
        <taxon>Eubrachyura</taxon>
        <taxon>Portunoidea</taxon>
        <taxon>Portunidae</taxon>
        <taxon>Portuninae</taxon>
        <taxon>Portunus</taxon>
    </lineage>
</organism>
<dbReference type="AlphaFoldDB" id="A0A5B7FX84"/>
<name>A0A5B7FX84_PORTR</name>
<evidence type="ECO:0000313" key="2">
    <source>
        <dbReference type="Proteomes" id="UP000324222"/>
    </source>
</evidence>
<keyword evidence="2" id="KW-1185">Reference proteome</keyword>
<comment type="caution">
    <text evidence="1">The sequence shown here is derived from an EMBL/GenBank/DDBJ whole genome shotgun (WGS) entry which is preliminary data.</text>
</comment>